<sequence length="229" mass="25599">MIAIPCTGLAIQLFFRISNESVCCNVWIVLVGMLRSFSTSLNLQTNHNISENEGGLNVETSSEVSLNNARSFANISFFILTHKYPTAIFTMLAKAKKAKRLVILDKEGTRQVFEDCHGSTTEGGHGGPKKTQEKIKSLFFWRGIVKDVINWIALIAGCEICKVNSTLQEVKTSLDCISKTISHYPDHVCLDEAITCSESSPDDLYEAAKQNMEQIQFSLQKFNTVRRKL</sequence>
<dbReference type="InterPro" id="IPR041588">
    <property type="entry name" value="Integrase_H2C2"/>
</dbReference>
<dbReference type="Gene3D" id="1.10.340.70">
    <property type="match status" value="1"/>
</dbReference>
<evidence type="ECO:0000259" key="1">
    <source>
        <dbReference type="Pfam" id="PF17921"/>
    </source>
</evidence>
<reference evidence="2" key="1">
    <citation type="submission" date="2021-11" db="EMBL/GenBank/DDBJ databases">
        <authorList>
            <person name="Schell T."/>
        </authorList>
    </citation>
    <scope>NUCLEOTIDE SEQUENCE</scope>
    <source>
        <strain evidence="2">M5</strain>
    </source>
</reference>
<dbReference type="Proteomes" id="UP000789390">
    <property type="component" value="Unassembled WGS sequence"/>
</dbReference>
<dbReference type="EMBL" id="CAKKLH010000034">
    <property type="protein sequence ID" value="CAH0100213.1"/>
    <property type="molecule type" value="Genomic_DNA"/>
</dbReference>
<dbReference type="Pfam" id="PF17921">
    <property type="entry name" value="Integrase_H2C2"/>
    <property type="match status" value="1"/>
</dbReference>
<evidence type="ECO:0000313" key="3">
    <source>
        <dbReference type="Proteomes" id="UP000789390"/>
    </source>
</evidence>
<keyword evidence="3" id="KW-1185">Reference proteome</keyword>
<dbReference type="AlphaFoldDB" id="A0A8J2WG31"/>
<comment type="caution">
    <text evidence="2">The sequence shown here is derived from an EMBL/GenBank/DDBJ whole genome shotgun (WGS) entry which is preliminary data.</text>
</comment>
<name>A0A8J2WG31_9CRUS</name>
<feature type="domain" description="Integrase zinc-binding" evidence="1">
    <location>
        <begin position="106"/>
        <end position="164"/>
    </location>
</feature>
<dbReference type="OrthoDB" id="413122at2759"/>
<evidence type="ECO:0000313" key="2">
    <source>
        <dbReference type="EMBL" id="CAH0100213.1"/>
    </source>
</evidence>
<gene>
    <name evidence="2" type="ORF">DGAL_LOCUS2416</name>
</gene>
<protein>
    <recommendedName>
        <fullName evidence="1">Integrase zinc-binding domain-containing protein</fullName>
    </recommendedName>
</protein>
<organism evidence="2 3">
    <name type="scientific">Daphnia galeata</name>
    <dbReference type="NCBI Taxonomy" id="27404"/>
    <lineage>
        <taxon>Eukaryota</taxon>
        <taxon>Metazoa</taxon>
        <taxon>Ecdysozoa</taxon>
        <taxon>Arthropoda</taxon>
        <taxon>Crustacea</taxon>
        <taxon>Branchiopoda</taxon>
        <taxon>Diplostraca</taxon>
        <taxon>Cladocera</taxon>
        <taxon>Anomopoda</taxon>
        <taxon>Daphniidae</taxon>
        <taxon>Daphnia</taxon>
    </lineage>
</organism>
<accession>A0A8J2WG31</accession>
<proteinExistence type="predicted"/>